<dbReference type="GO" id="GO:0005576">
    <property type="term" value="C:extracellular region"/>
    <property type="evidence" value="ECO:0007669"/>
    <property type="project" value="TreeGrafter"/>
</dbReference>
<dbReference type="Proteomes" id="UP000249056">
    <property type="component" value="Unassembled WGS sequence"/>
</dbReference>
<feature type="domain" description="GH18" evidence="21">
    <location>
        <begin position="37"/>
        <end position="371"/>
    </location>
</feature>
<keyword evidence="6" id="KW-0147">Chitin-binding</keyword>
<dbReference type="GO" id="GO:0098552">
    <property type="term" value="C:side of membrane"/>
    <property type="evidence" value="ECO:0007669"/>
    <property type="project" value="UniProtKB-KW"/>
</dbReference>
<evidence type="ECO:0000256" key="9">
    <source>
        <dbReference type="ARBA" id="ARBA00023024"/>
    </source>
</evidence>
<accession>A0A395J6C6</accession>
<evidence type="ECO:0000256" key="19">
    <source>
        <dbReference type="SAM" id="MobiDB-lite"/>
    </source>
</evidence>
<dbReference type="PANTHER" id="PTHR45708">
    <property type="entry name" value="ENDOCHITINASE"/>
    <property type="match status" value="1"/>
</dbReference>
<keyword evidence="13" id="KW-0449">Lipoprotein</keyword>
<evidence type="ECO:0000256" key="15">
    <source>
        <dbReference type="ARBA" id="ARBA00023326"/>
    </source>
</evidence>
<evidence type="ECO:0000313" key="22">
    <source>
        <dbReference type="EMBL" id="RAL66219.1"/>
    </source>
</evidence>
<dbReference type="GO" id="GO:0000272">
    <property type="term" value="P:polysaccharide catabolic process"/>
    <property type="evidence" value="ECO:0007669"/>
    <property type="project" value="UniProtKB-KW"/>
</dbReference>
<keyword evidence="15" id="KW-0624">Polysaccharide degradation</keyword>
<comment type="catalytic activity">
    <reaction evidence="1">
        <text>Random endo-hydrolysis of N-acetyl-beta-D-glucosaminide (1-&gt;4)-beta-linkages in chitin and chitodextrins.</text>
        <dbReference type="EC" id="3.2.1.14"/>
    </reaction>
</comment>
<keyword evidence="23" id="KW-1185">Reference proteome</keyword>
<evidence type="ECO:0000256" key="20">
    <source>
        <dbReference type="SAM" id="SignalP"/>
    </source>
</evidence>
<name>A0A395J6C6_9HELO</name>
<comment type="caution">
    <text evidence="22">The sequence shown here is derived from an EMBL/GenBank/DDBJ whole genome shotgun (WGS) entry which is preliminary data.</text>
</comment>
<evidence type="ECO:0000256" key="7">
    <source>
        <dbReference type="ARBA" id="ARBA00022729"/>
    </source>
</evidence>
<evidence type="ECO:0000256" key="8">
    <source>
        <dbReference type="ARBA" id="ARBA00022801"/>
    </source>
</evidence>
<feature type="compositionally biased region" description="Basic and acidic residues" evidence="19">
    <location>
        <begin position="1246"/>
        <end position="1264"/>
    </location>
</feature>
<feature type="compositionally biased region" description="Low complexity" evidence="19">
    <location>
        <begin position="736"/>
        <end position="747"/>
    </location>
</feature>
<evidence type="ECO:0000256" key="3">
    <source>
        <dbReference type="ARBA" id="ARBA00012729"/>
    </source>
</evidence>
<feature type="compositionally biased region" description="Gly residues" evidence="19">
    <location>
        <begin position="1287"/>
        <end position="1297"/>
    </location>
</feature>
<dbReference type="InterPro" id="IPR045321">
    <property type="entry name" value="Cts1-like"/>
</dbReference>
<dbReference type="PANTHER" id="PTHR45708:SF47">
    <property type="entry name" value="ENDOCHITINASE A"/>
    <property type="match status" value="1"/>
</dbReference>
<dbReference type="EC" id="3.2.1.14" evidence="3"/>
<organism evidence="22 23">
    <name type="scientific">Monilinia fructigena</name>
    <dbReference type="NCBI Taxonomy" id="38457"/>
    <lineage>
        <taxon>Eukaryota</taxon>
        <taxon>Fungi</taxon>
        <taxon>Dikarya</taxon>
        <taxon>Ascomycota</taxon>
        <taxon>Pezizomycotina</taxon>
        <taxon>Leotiomycetes</taxon>
        <taxon>Helotiales</taxon>
        <taxon>Sclerotiniaceae</taxon>
        <taxon>Monilinia</taxon>
    </lineage>
</organism>
<feature type="region of interest" description="Disordered" evidence="19">
    <location>
        <begin position="711"/>
        <end position="750"/>
    </location>
</feature>
<keyword evidence="18" id="KW-0175">Coiled coil</keyword>
<evidence type="ECO:0000256" key="11">
    <source>
        <dbReference type="ARBA" id="ARBA00023180"/>
    </source>
</evidence>
<keyword evidence="5" id="KW-0336">GPI-anchor</keyword>
<feature type="compositionally biased region" description="Polar residues" evidence="19">
    <location>
        <begin position="1272"/>
        <end position="1281"/>
    </location>
</feature>
<evidence type="ECO:0000313" key="23">
    <source>
        <dbReference type="Proteomes" id="UP000249056"/>
    </source>
</evidence>
<evidence type="ECO:0000256" key="4">
    <source>
        <dbReference type="ARBA" id="ARBA00022475"/>
    </source>
</evidence>
<keyword evidence="11" id="KW-0325">Glycoprotein</keyword>
<feature type="coiled-coil region" evidence="18">
    <location>
        <begin position="1125"/>
        <end position="1152"/>
    </location>
</feature>
<feature type="compositionally biased region" description="Polar residues" evidence="19">
    <location>
        <begin position="468"/>
        <end position="479"/>
    </location>
</feature>
<proteinExistence type="inferred from homology"/>
<keyword evidence="8 17" id="KW-0378">Hydrolase</keyword>
<dbReference type="EMBL" id="QKRW01000007">
    <property type="protein sequence ID" value="RAL66219.1"/>
    <property type="molecule type" value="Genomic_DNA"/>
</dbReference>
<evidence type="ECO:0000256" key="6">
    <source>
        <dbReference type="ARBA" id="ARBA00022669"/>
    </source>
</evidence>
<dbReference type="GO" id="GO:0006032">
    <property type="term" value="P:chitin catabolic process"/>
    <property type="evidence" value="ECO:0007669"/>
    <property type="project" value="UniProtKB-KW"/>
</dbReference>
<evidence type="ECO:0000256" key="17">
    <source>
        <dbReference type="RuleBase" id="RU000489"/>
    </source>
</evidence>
<dbReference type="SUPFAM" id="SSF51445">
    <property type="entry name" value="(Trans)glycosidases"/>
    <property type="match status" value="1"/>
</dbReference>
<dbReference type="GO" id="GO:0008843">
    <property type="term" value="F:endochitinase activity"/>
    <property type="evidence" value="ECO:0007669"/>
    <property type="project" value="UniProtKB-EC"/>
</dbReference>
<feature type="signal peptide" evidence="20">
    <location>
        <begin position="1"/>
        <end position="26"/>
    </location>
</feature>
<feature type="region of interest" description="Disordered" evidence="19">
    <location>
        <begin position="616"/>
        <end position="658"/>
    </location>
</feature>
<evidence type="ECO:0000256" key="2">
    <source>
        <dbReference type="ARBA" id="ARBA00004609"/>
    </source>
</evidence>
<feature type="compositionally biased region" description="Polar residues" evidence="19">
    <location>
        <begin position="711"/>
        <end position="735"/>
    </location>
</feature>
<feature type="compositionally biased region" description="Polar residues" evidence="19">
    <location>
        <begin position="623"/>
        <end position="637"/>
    </location>
</feature>
<evidence type="ECO:0000256" key="5">
    <source>
        <dbReference type="ARBA" id="ARBA00022622"/>
    </source>
</evidence>
<dbReference type="CDD" id="cd02877">
    <property type="entry name" value="GH18_hevamine_XipI_class_III"/>
    <property type="match status" value="1"/>
</dbReference>
<dbReference type="Gene3D" id="3.20.20.80">
    <property type="entry name" value="Glycosidases"/>
    <property type="match status" value="1"/>
</dbReference>
<dbReference type="Gene3D" id="3.40.50.12360">
    <property type="match status" value="1"/>
</dbReference>
<evidence type="ECO:0000256" key="14">
    <source>
        <dbReference type="ARBA" id="ARBA00023295"/>
    </source>
</evidence>
<comment type="subcellular location">
    <subcellularLocation>
        <location evidence="2">Cell membrane</location>
        <topology evidence="2">Lipid-anchor</topology>
        <topology evidence="2">GPI-anchor</topology>
    </subcellularLocation>
</comment>
<evidence type="ECO:0000256" key="13">
    <source>
        <dbReference type="ARBA" id="ARBA00023288"/>
    </source>
</evidence>
<evidence type="ECO:0000256" key="18">
    <source>
        <dbReference type="SAM" id="Coils"/>
    </source>
</evidence>
<keyword evidence="7 20" id="KW-0732">Signal</keyword>
<keyword evidence="12" id="KW-0119">Carbohydrate metabolism</keyword>
<feature type="region of interest" description="Disordered" evidence="19">
    <location>
        <begin position="431"/>
        <end position="498"/>
    </location>
</feature>
<dbReference type="OrthoDB" id="6020543at2759"/>
<gene>
    <name evidence="22" type="ORF">DID88_005891</name>
</gene>
<dbReference type="GO" id="GO:0005886">
    <property type="term" value="C:plasma membrane"/>
    <property type="evidence" value="ECO:0007669"/>
    <property type="project" value="UniProtKB-SubCell"/>
</dbReference>
<dbReference type="Pfam" id="PF00704">
    <property type="entry name" value="Glyco_hydro_18"/>
    <property type="match status" value="1"/>
</dbReference>
<protein>
    <recommendedName>
        <fullName evidence="3">chitinase</fullName>
        <ecNumber evidence="3">3.2.1.14</ecNumber>
    </recommendedName>
</protein>
<dbReference type="PROSITE" id="PS51910">
    <property type="entry name" value="GH18_2"/>
    <property type="match status" value="1"/>
</dbReference>
<evidence type="ECO:0000256" key="12">
    <source>
        <dbReference type="ARBA" id="ARBA00023277"/>
    </source>
</evidence>
<comment type="similarity">
    <text evidence="16">Belongs to the glycosyl hydrolase 18 family. Chitinase class III subfamily.</text>
</comment>
<keyword evidence="9" id="KW-0146">Chitin degradation</keyword>
<sequence>MARLNLLIERIRTVLLLFAFFNVSKARILSPILTDNSNVALYWGQGPNQKDLLHFCEQSTVDIIILSFIHRFPAQGNGWPGMDFGNFCKGSGLPGVLDVYHGPGNDSSKDRLLSNCPSISAAIPICQSVYGKKILLSLGGGSPGYELIGVAEGEAFADFVWGAFGPQTRKWLDDGLPRPFDGPNDFPVEVDGFDFDLEFPASDKQAGYIAMIKRLRSYYVGADKQYLITGAPQCVVPDANIGNMIAATQFDILFIQFYNTPWCSVRSWVNANPNYLATGVENFSHFSYNEWADFLCPAPQVPMQKLYIGVFGGPQSNDDYLNVTEMFSLMKAYYCRENFGGIMMWDATFAENNVGPNGTYYQAAKSILLEYKNTPELCCNSSFAFDKTSPNWEDNPVTREIYEPSWEPYSNVTPVAIYEWESKRAIHRYKSNSQLTTSQDRKPTRLAKKRRTNNSEVSISSDKGKAPYSTTATRRSVGSKNKVREIKDSCEDEESDSGDHLKLAPAFIWDEDIEPESQYPFSSASYKPSISRSATAGDCEEVLQSVQPEISDRVRKGIARSSLEAILTQHTDTVDTVTIATKEQQQEDSINNINSRKNFEKASFPDSLIIENSSSLDLGPAQSAPQESLTPKSQHLKSQALGHTASGEPFQEPPASDLSLVSKTPISESQQSFVHLLSSLEEEEEGADESQVSLEIPDSYLVSDTFTKSSQGVDAQIGSQDRASSLPSQSHPRTVQSDSQPSQSLPSATVIKSSPEEIWQAAQIVTQIPRASSQELLLEKSQSQGSKDHVQIDNSQVSESTHLSLSHHYQFPDTVSEDYCVTNNHSTEIPETQLSTSEISIEEVSPQVLKSVEPDSDLRNAELLYQEPLSSQYQAESDTYSSNCLPPRPLSHLAVEMSTVGSGASHLAIKSQGGDEYYQILPFDPRNPDKRAPLLWLVIANSVEHVELCIPTTLDSSERKDRLVQYVTQTRKVAGLLDTNIYPDPQQAARRAAEYVMDDSLEAEWPINPIPDIEIVLFDNRANNRLSNLMAQSLFSPIEPKGQSGYKRPSDFDAEDEDTAIKRQRMIPTKHGRQPDINIMGGNMTMKKSIKRIQPKFQRALDERARFEHENAQAVKRQSEYEKKLGAQDEVAAKLREENAVLKNELSVAKNSLLTSENPSIVESHKTKEDLPRKKRADYAASLYQESSQQAQEMRNELTTLKSQRKELQRQASAARIEINKINHDGIIQQQVDIIDDLRRELAERERHLGRSKKPKNEQYESKAESIGSMAPGSNTASRGNSPAPGVFGGDLFQGGDAGRRFGAHLQ</sequence>
<keyword evidence="10" id="KW-0472">Membrane</keyword>
<dbReference type="InterPro" id="IPR038609">
    <property type="entry name" value="HDA1_su2/3_sf"/>
</dbReference>
<evidence type="ECO:0000256" key="1">
    <source>
        <dbReference type="ARBA" id="ARBA00000822"/>
    </source>
</evidence>
<reference evidence="22 23" key="1">
    <citation type="submission" date="2018-06" db="EMBL/GenBank/DDBJ databases">
        <title>Genome Sequence of the Brown Rot Fungal Pathogen Monilinia fructigena.</title>
        <authorList>
            <person name="Landi L."/>
            <person name="De Miccolis Angelini R.M."/>
            <person name="Pollastro S."/>
            <person name="Abate D."/>
            <person name="Faretra F."/>
            <person name="Romanazzi G."/>
        </authorList>
    </citation>
    <scope>NUCLEOTIDE SEQUENCE [LARGE SCALE GENOMIC DNA]</scope>
    <source>
        <strain evidence="22 23">Mfrg269</strain>
    </source>
</reference>
<evidence type="ECO:0000256" key="16">
    <source>
        <dbReference type="ARBA" id="ARBA00025727"/>
    </source>
</evidence>
<evidence type="ECO:0000259" key="21">
    <source>
        <dbReference type="PROSITE" id="PS51910"/>
    </source>
</evidence>
<keyword evidence="14 17" id="KW-0326">Glycosidase</keyword>
<dbReference type="PROSITE" id="PS01095">
    <property type="entry name" value="GH18_1"/>
    <property type="match status" value="1"/>
</dbReference>
<dbReference type="InterPro" id="IPR050542">
    <property type="entry name" value="Glycosyl_Hydrlase18_Chitinase"/>
</dbReference>
<dbReference type="InterPro" id="IPR017853">
    <property type="entry name" value="GH"/>
</dbReference>
<dbReference type="InterPro" id="IPR001579">
    <property type="entry name" value="Glyco_hydro_18_chit_AS"/>
</dbReference>
<feature type="region of interest" description="Disordered" evidence="19">
    <location>
        <begin position="1246"/>
        <end position="1307"/>
    </location>
</feature>
<dbReference type="GO" id="GO:0008061">
    <property type="term" value="F:chitin binding"/>
    <property type="evidence" value="ECO:0007669"/>
    <property type="project" value="UniProtKB-KW"/>
</dbReference>
<dbReference type="InterPro" id="IPR001223">
    <property type="entry name" value="Glyco_hydro18_cat"/>
</dbReference>
<keyword evidence="4" id="KW-1003">Cell membrane</keyword>
<feature type="chain" id="PRO_5017414193" description="chitinase" evidence="20">
    <location>
        <begin position="27"/>
        <end position="1307"/>
    </location>
</feature>
<evidence type="ECO:0000256" key="10">
    <source>
        <dbReference type="ARBA" id="ARBA00023136"/>
    </source>
</evidence>